<accession>A0A679KAY5</accession>
<keyword evidence="1" id="KW-0614">Plasmid</keyword>
<dbReference type="AlphaFoldDB" id="A0A679KAY5"/>
<proteinExistence type="predicted"/>
<dbReference type="EMBL" id="LR743510">
    <property type="protein sequence ID" value="CAA2141382.1"/>
    <property type="molecule type" value="Genomic_DNA"/>
</dbReference>
<geneLocation type="plasmid" evidence="1">
    <name>1</name>
</geneLocation>
<reference evidence="1" key="1">
    <citation type="submission" date="2019-12" db="EMBL/GenBank/DDBJ databases">
        <authorList>
            <person name="Cremers G."/>
        </authorList>
    </citation>
    <scope>NUCLEOTIDE SEQUENCE</scope>
    <source>
        <strain evidence="1">Mbul2</strain>
        <plasmid evidence="1">1</plasmid>
    </source>
</reference>
<name>A0A679KAY5_9HYPH</name>
<gene>
    <name evidence="1" type="ORF">MBLL_02601</name>
</gene>
<evidence type="ECO:0000313" key="1">
    <source>
        <dbReference type="EMBL" id="CAA2141382.1"/>
    </source>
</evidence>
<protein>
    <submittedName>
        <fullName evidence="1">Uncharacterized protein</fullName>
    </submittedName>
</protein>
<sequence>MLHRLYTAPASFFPAASSNGSVPVTVIPVFKRAGLLMSAAALLCTSGAAMAQNAQDRGLGGLFEALFSPARPAVEAQQPAPAIALPQRSLTIRREGNRPRPKIRYAALPKSEPLQLQIGDRQTPIPLSSGPMAALLKDPTLRPGDIVVLKDGARVFTGNEDKTHTARDFEPVSRSASVDRKTKALLSMMIAPVGALPPDEVRKFMARLKKSTPASDVNGEAPVQTVSMRVITP</sequence>
<organism evidence="1">
    <name type="scientific">Methylobacterium bullatum</name>
    <dbReference type="NCBI Taxonomy" id="570505"/>
    <lineage>
        <taxon>Bacteria</taxon>
        <taxon>Pseudomonadati</taxon>
        <taxon>Pseudomonadota</taxon>
        <taxon>Alphaproteobacteria</taxon>
        <taxon>Hyphomicrobiales</taxon>
        <taxon>Methylobacteriaceae</taxon>
        <taxon>Methylobacterium</taxon>
    </lineage>
</organism>